<dbReference type="Pfam" id="PF00206">
    <property type="entry name" value="Lyase_1"/>
    <property type="match status" value="1"/>
</dbReference>
<dbReference type="GO" id="GO:0006099">
    <property type="term" value="P:tricarboxylic acid cycle"/>
    <property type="evidence" value="ECO:0007669"/>
    <property type="project" value="InterPro"/>
</dbReference>
<evidence type="ECO:0000259" key="3">
    <source>
        <dbReference type="Pfam" id="PF10415"/>
    </source>
</evidence>
<keyword evidence="1 4" id="KW-0456">Lyase</keyword>
<reference evidence="4 5" key="1">
    <citation type="journal article" date="2015" name="Genome Announc.">
        <title>Expanding the biotechnology potential of lactobacilli through comparative genomics of 213 strains and associated genera.</title>
        <authorList>
            <person name="Sun Z."/>
            <person name="Harris H.M."/>
            <person name="McCann A."/>
            <person name="Guo C."/>
            <person name="Argimon S."/>
            <person name="Zhang W."/>
            <person name="Yang X."/>
            <person name="Jeffery I.B."/>
            <person name="Cooney J.C."/>
            <person name="Kagawa T.F."/>
            <person name="Liu W."/>
            <person name="Song Y."/>
            <person name="Salvetti E."/>
            <person name="Wrobel A."/>
            <person name="Rasinkangas P."/>
            <person name="Parkhill J."/>
            <person name="Rea M.C."/>
            <person name="O'Sullivan O."/>
            <person name="Ritari J."/>
            <person name="Douillard F.P."/>
            <person name="Paul Ross R."/>
            <person name="Yang R."/>
            <person name="Briner A.E."/>
            <person name="Felis G.E."/>
            <person name="de Vos W.M."/>
            <person name="Barrangou R."/>
            <person name="Klaenhammer T.R."/>
            <person name="Caufield P.W."/>
            <person name="Cui Y."/>
            <person name="Zhang H."/>
            <person name="O'Toole P.W."/>
        </authorList>
    </citation>
    <scope>NUCLEOTIDE SEQUENCE [LARGE SCALE GENOMIC DNA]</scope>
    <source>
        <strain evidence="4 5">DSM 14421</strain>
    </source>
</reference>
<feature type="domain" description="Fumarase C C-terminal" evidence="3">
    <location>
        <begin position="405"/>
        <end position="457"/>
    </location>
</feature>
<dbReference type="FunFam" id="1.20.200.10:FF:000001">
    <property type="entry name" value="Fumarate hydratase, mitochondrial"/>
    <property type="match status" value="1"/>
</dbReference>
<dbReference type="Proteomes" id="UP000052013">
    <property type="component" value="Unassembled WGS sequence"/>
</dbReference>
<dbReference type="SUPFAM" id="SSF48557">
    <property type="entry name" value="L-aspartase-like"/>
    <property type="match status" value="1"/>
</dbReference>
<comment type="caution">
    <text evidence="4">The sequence shown here is derived from an EMBL/GenBank/DDBJ whole genome shotgun (WGS) entry which is preliminary data.</text>
</comment>
<dbReference type="InterPro" id="IPR024083">
    <property type="entry name" value="Fumarase/histidase_N"/>
</dbReference>
<dbReference type="EMBL" id="AZEY01000104">
    <property type="protein sequence ID" value="KRL63233.1"/>
    <property type="molecule type" value="Genomic_DNA"/>
</dbReference>
<dbReference type="Pfam" id="PF10415">
    <property type="entry name" value="FumaraseC_C"/>
    <property type="match status" value="1"/>
</dbReference>
<dbReference type="GO" id="GO:0005829">
    <property type="term" value="C:cytosol"/>
    <property type="evidence" value="ECO:0007669"/>
    <property type="project" value="TreeGrafter"/>
</dbReference>
<dbReference type="GO" id="GO:0008797">
    <property type="term" value="F:aspartate ammonia-lyase activity"/>
    <property type="evidence" value="ECO:0007669"/>
    <property type="project" value="TreeGrafter"/>
</dbReference>
<dbReference type="GO" id="GO:0006531">
    <property type="term" value="P:aspartate metabolic process"/>
    <property type="evidence" value="ECO:0007669"/>
    <property type="project" value="TreeGrafter"/>
</dbReference>
<dbReference type="PROSITE" id="PS00163">
    <property type="entry name" value="FUMARATE_LYASES"/>
    <property type="match status" value="1"/>
</dbReference>
<dbReference type="InterPro" id="IPR000362">
    <property type="entry name" value="Fumarate_lyase_fam"/>
</dbReference>
<dbReference type="PANTHER" id="PTHR42696:SF2">
    <property type="entry name" value="ASPARTATE AMMONIA-LYASE"/>
    <property type="match status" value="1"/>
</dbReference>
<evidence type="ECO:0000313" key="4">
    <source>
        <dbReference type="EMBL" id="KRL63233.1"/>
    </source>
</evidence>
<dbReference type="Gene3D" id="1.20.200.10">
    <property type="entry name" value="Fumarase/aspartase (Central domain)"/>
    <property type="match status" value="1"/>
</dbReference>
<evidence type="ECO:0000256" key="1">
    <source>
        <dbReference type="ARBA" id="ARBA00023239"/>
    </source>
</evidence>
<proteinExistence type="predicted"/>
<dbReference type="NCBIfam" id="NF008909">
    <property type="entry name" value="PRK12273.1"/>
    <property type="match status" value="1"/>
</dbReference>
<dbReference type="RefSeq" id="WP_057865971.1">
    <property type="nucleotide sequence ID" value="NZ_AZEY01000104.1"/>
</dbReference>
<dbReference type="InterPro" id="IPR051546">
    <property type="entry name" value="Aspartate_Ammonia-Lyase"/>
</dbReference>
<dbReference type="PANTHER" id="PTHR42696">
    <property type="entry name" value="ASPARTATE AMMONIA-LYASE"/>
    <property type="match status" value="1"/>
</dbReference>
<sequence length="475" mass="51349">MRIEKDCIGEMFVPDEALYGIHSLRAQHNFPITEERVNPAILKSYLQIKKAAALTNQAAGTLNKEKAAYIVSACNQLLFSNDFEPFIVPAIQGGAGTSTNMNVNEVVAHLAMKISAQGGKTALDIHPNDDVNQSQSTNDSYPTAGKMAMLKLLPGLQTMVADLVDALMVKSSEYEKAIKVGRTQLQDAVPTTYGRTFKAYASMFKRDLARLKHVEVVLSNVNLGGTAIGTGINTTPEYQANIVPTLNQVAHLSLKQADDLVDETQNSDAFVAFSGVMKGLAVNLSKFSNDLRLLSSGPQAGLNELSLPKQQAGSSIMPGKVNPVIPEVVVQVAYEVIGNDVTVTMAAENGELELNAFEPIMFRDILMSEQHLTNAIETLVDNCVKGIKVNVDYCRSEVEHSSIAATILSPLLGYEKTTALIKKAVATHESVKRIVEGERLLPTALVEELFSPEVLTNAKRVNLPEVGAIEQSSAR</sequence>
<organism evidence="4 5">
    <name type="scientific">Lentilactobacillus diolivorans DSM 14421</name>
    <dbReference type="NCBI Taxonomy" id="1423739"/>
    <lineage>
        <taxon>Bacteria</taxon>
        <taxon>Bacillati</taxon>
        <taxon>Bacillota</taxon>
        <taxon>Bacilli</taxon>
        <taxon>Lactobacillales</taxon>
        <taxon>Lactobacillaceae</taxon>
        <taxon>Lentilactobacillus</taxon>
    </lineage>
</organism>
<dbReference type="PATRIC" id="fig|1423739.3.peg.1744"/>
<gene>
    <name evidence="4" type="ORF">FC85_GL001662</name>
</gene>
<dbReference type="InterPro" id="IPR022761">
    <property type="entry name" value="Fumarate_lyase_N"/>
</dbReference>
<accession>A0A0R1S2P6</accession>
<evidence type="ECO:0000313" key="5">
    <source>
        <dbReference type="Proteomes" id="UP000052013"/>
    </source>
</evidence>
<protein>
    <submittedName>
        <fullName evidence="4">Aspartate ammonia-lyase</fullName>
    </submittedName>
</protein>
<evidence type="ECO:0000259" key="2">
    <source>
        <dbReference type="Pfam" id="PF00206"/>
    </source>
</evidence>
<name>A0A0R1S2P6_9LACO</name>
<dbReference type="InterPro" id="IPR008948">
    <property type="entry name" value="L-Aspartase-like"/>
</dbReference>
<dbReference type="AlphaFoldDB" id="A0A0R1S2P6"/>
<feature type="domain" description="Fumarate lyase N-terminal" evidence="2">
    <location>
        <begin position="10"/>
        <end position="338"/>
    </location>
</feature>
<dbReference type="InterPro" id="IPR018951">
    <property type="entry name" value="Fumarase_C_C"/>
</dbReference>
<dbReference type="STRING" id="1423739.FC85_GL001662"/>
<dbReference type="Gene3D" id="1.10.40.30">
    <property type="entry name" value="Fumarase/aspartase (C-terminal domain)"/>
    <property type="match status" value="1"/>
</dbReference>
<dbReference type="PRINTS" id="PR00149">
    <property type="entry name" value="FUMRATELYASE"/>
</dbReference>
<dbReference type="InterPro" id="IPR020557">
    <property type="entry name" value="Fumarate_lyase_CS"/>
</dbReference>
<dbReference type="Gene3D" id="1.10.275.10">
    <property type="entry name" value="Fumarase/aspartase (N-terminal domain)"/>
    <property type="match status" value="1"/>
</dbReference>